<comment type="caution">
    <text evidence="14">The sequence shown here is derived from an EMBL/GenBank/DDBJ whole genome shotgun (WGS) entry which is preliminary data.</text>
</comment>
<dbReference type="FunFam" id="3.40.50.2000:FF:000048">
    <property type="entry name" value="Starch synthase, chloroplastic/amyloplastic"/>
    <property type="match status" value="1"/>
</dbReference>
<feature type="domain" description="Starch synthase catalytic" evidence="13">
    <location>
        <begin position="103"/>
        <end position="358"/>
    </location>
</feature>
<comment type="subcellular location">
    <subcellularLocation>
        <location evidence="11">Plastid</location>
        <location evidence="11">Chloroplast</location>
    </subcellularLocation>
    <subcellularLocation>
        <location evidence="11">Plastid</location>
        <location evidence="11">Amyloplast</location>
    </subcellularLocation>
</comment>
<evidence type="ECO:0000256" key="9">
    <source>
        <dbReference type="ARBA" id="ARBA00022946"/>
    </source>
</evidence>
<evidence type="ECO:0000256" key="5">
    <source>
        <dbReference type="ARBA" id="ARBA00022640"/>
    </source>
</evidence>
<reference evidence="14" key="1">
    <citation type="journal article" date="2023" name="bioRxiv">
        <title>Improved chromosome-level genome assembly for marigold (Tagetes erecta).</title>
        <authorList>
            <person name="Jiang F."/>
            <person name="Yuan L."/>
            <person name="Wang S."/>
            <person name="Wang H."/>
            <person name="Xu D."/>
            <person name="Wang A."/>
            <person name="Fan W."/>
        </authorList>
    </citation>
    <scope>NUCLEOTIDE SEQUENCE</scope>
    <source>
        <strain evidence="14">WSJ</strain>
        <tissue evidence="14">Leaf</tissue>
    </source>
</reference>
<name>A0AAD8KEY8_TARER</name>
<dbReference type="EMBL" id="JAUHHV010000006">
    <property type="protein sequence ID" value="KAK1421449.1"/>
    <property type="molecule type" value="Genomic_DNA"/>
</dbReference>
<evidence type="ECO:0000313" key="15">
    <source>
        <dbReference type="Proteomes" id="UP001229421"/>
    </source>
</evidence>
<dbReference type="GO" id="GO:0009011">
    <property type="term" value="F:alpha-1,4-glucan glucosyltransferase (ADP-glucose donor) activity"/>
    <property type="evidence" value="ECO:0007669"/>
    <property type="project" value="UniProtKB-EC"/>
</dbReference>
<evidence type="ECO:0000256" key="7">
    <source>
        <dbReference type="ARBA" id="ARBA00022679"/>
    </source>
</evidence>
<keyword evidence="15" id="KW-1185">Reference proteome</keyword>
<evidence type="ECO:0000256" key="8">
    <source>
        <dbReference type="ARBA" id="ARBA00022922"/>
    </source>
</evidence>
<dbReference type="EC" id="2.4.1.-" evidence="11"/>
<comment type="similarity">
    <text evidence="3 11">Belongs to the glycosyltransferase 1 family. Bacterial/plant glycogen synthase subfamily.</text>
</comment>
<proteinExistence type="inferred from homology"/>
<evidence type="ECO:0000259" key="12">
    <source>
        <dbReference type="Pfam" id="PF00534"/>
    </source>
</evidence>
<dbReference type="PANTHER" id="PTHR45825:SF11">
    <property type="entry name" value="ALPHA AMYLASE DOMAIN-CONTAINING PROTEIN"/>
    <property type="match status" value="1"/>
</dbReference>
<keyword evidence="7" id="KW-0808">Transferase</keyword>
<evidence type="ECO:0000256" key="3">
    <source>
        <dbReference type="ARBA" id="ARBA00010281"/>
    </source>
</evidence>
<dbReference type="Proteomes" id="UP001229421">
    <property type="component" value="Unassembled WGS sequence"/>
</dbReference>
<keyword evidence="4 11" id="KW-0150">Chloroplast</keyword>
<keyword evidence="9" id="KW-0809">Transit peptide</keyword>
<comment type="catalytic activity">
    <reaction evidence="1">
        <text>[(1-&gt;4)-alpha-D-glucosyl](n) + ADP-alpha-D-glucose = [(1-&gt;4)-alpha-D-glucosyl](n+1) + ADP + H(+)</text>
        <dbReference type="Rhea" id="RHEA:18189"/>
        <dbReference type="Rhea" id="RHEA-COMP:9584"/>
        <dbReference type="Rhea" id="RHEA-COMP:9587"/>
        <dbReference type="ChEBI" id="CHEBI:15378"/>
        <dbReference type="ChEBI" id="CHEBI:15444"/>
        <dbReference type="ChEBI" id="CHEBI:57498"/>
        <dbReference type="ChEBI" id="CHEBI:456216"/>
        <dbReference type="EC" id="2.4.1.21"/>
    </reaction>
</comment>
<protein>
    <recommendedName>
        <fullName evidence="11">Starch synthase, chloroplastic/amyloplastic</fullName>
        <ecNumber evidence="11">2.4.1.-</ecNumber>
    </recommendedName>
</protein>
<evidence type="ECO:0000256" key="11">
    <source>
        <dbReference type="RuleBase" id="RU361232"/>
    </source>
</evidence>
<evidence type="ECO:0000313" key="14">
    <source>
        <dbReference type="EMBL" id="KAK1421449.1"/>
    </source>
</evidence>
<dbReference type="GO" id="GO:0010021">
    <property type="term" value="P:amylopectin biosynthetic process"/>
    <property type="evidence" value="ECO:0007669"/>
    <property type="project" value="UniProtKB-ARBA"/>
</dbReference>
<dbReference type="Gene3D" id="3.40.50.2000">
    <property type="entry name" value="Glycogen Phosphorylase B"/>
    <property type="match status" value="2"/>
</dbReference>
<sequence>MKTLLLSFPLFIPNKLSFNHNLCFSSSSSSPKIKLTRSCIKLRVITNNNNNSNSNSKEQEEDCSNSLAEFQLIPQSGDIEVANSHVEKLKDDEGSIKSGVKYNIVFVTSEASPYSKTGGLGDVSGSLPVALAARGHRVMVVSPRYLHGDKHFAATTNLDCPTKVYCSGGFQEVDFFHEYRKGVDWVFVDHPCYHRPGNPYGDVYGAFRDNQFRFTLLSHAACEAPLVLPLGGFTYGQKCLFLANDWHAGLVPVLLAAKYRPHGIYKDARSIIVIHNLAHQGVEPAATYSKLGLPREWYGALEWIFPTWARTHPLDTGQAVNILKGAIVTADRILTVSQGYSWEITTPEGGYGLNELLSSRKFVLNGITNGIDVTEWDPSSDEHISCHYNVDDLSGKLECKIALQKELGLPVRPDCPLIGFIGRLDYQKGIDIILSATPTLLQDDVQFVMLGSGEKQYEEWMRATEVAFKNKFRGWVGFNVPISHRITAGCDILLMPSRYEPCGLNQLYAMRYGTVPVVHETGGLRETVKTFSPYDEEGTGWAFSPLTRERMLDALRVAIKTYREQKSSWEGLMRRGMQRDSSWDNVAVQYEQVFHWAFIDPPYVP</sequence>
<dbReference type="InterPro" id="IPR011835">
    <property type="entry name" value="GS/SS"/>
</dbReference>
<dbReference type="SUPFAM" id="SSF53756">
    <property type="entry name" value="UDP-Glycosyltransferase/glycogen phosphorylase"/>
    <property type="match status" value="1"/>
</dbReference>
<dbReference type="HAMAP" id="MF_00484">
    <property type="entry name" value="Glycogen_synth"/>
    <property type="match status" value="1"/>
</dbReference>
<evidence type="ECO:0000256" key="6">
    <source>
        <dbReference type="ARBA" id="ARBA00022676"/>
    </source>
</evidence>
<dbReference type="InterPro" id="IPR013534">
    <property type="entry name" value="Starch_synth_cat_dom"/>
</dbReference>
<comment type="pathway">
    <text evidence="2 11">Glycan biosynthesis; starch biosynthesis.</text>
</comment>
<dbReference type="Pfam" id="PF08323">
    <property type="entry name" value="Glyco_transf_5"/>
    <property type="match status" value="1"/>
</dbReference>
<gene>
    <name evidence="14" type="ORF">QVD17_23789</name>
</gene>
<evidence type="ECO:0000256" key="2">
    <source>
        <dbReference type="ARBA" id="ARBA00004727"/>
    </source>
</evidence>
<dbReference type="InterPro" id="IPR001296">
    <property type="entry name" value="Glyco_trans_1"/>
</dbReference>
<dbReference type="PANTHER" id="PTHR45825">
    <property type="entry name" value="GRANULE-BOUND STARCH SYNTHASE 1, CHLOROPLASTIC/AMYLOPLASTIC"/>
    <property type="match status" value="1"/>
</dbReference>
<dbReference type="GO" id="GO:0004373">
    <property type="term" value="F:alpha-1,4-glucan glucosyltransferase (UDP-glucose donor) activity"/>
    <property type="evidence" value="ECO:0007669"/>
    <property type="project" value="InterPro"/>
</dbReference>
<keyword evidence="8 11" id="KW-0750">Starch biosynthesis</keyword>
<evidence type="ECO:0000256" key="10">
    <source>
        <dbReference type="ARBA" id="ARBA00023234"/>
    </source>
</evidence>
<keyword evidence="5" id="KW-0934">Plastid</keyword>
<evidence type="ECO:0000256" key="4">
    <source>
        <dbReference type="ARBA" id="ARBA00022528"/>
    </source>
</evidence>
<dbReference type="GO" id="GO:0009501">
    <property type="term" value="C:amyloplast"/>
    <property type="evidence" value="ECO:0007669"/>
    <property type="project" value="UniProtKB-SubCell"/>
</dbReference>
<accession>A0AAD8KEY8</accession>
<dbReference type="GO" id="GO:0019252">
    <property type="term" value="P:starch biosynthetic process"/>
    <property type="evidence" value="ECO:0007669"/>
    <property type="project" value="UniProtKB-UniRule"/>
</dbReference>
<dbReference type="CDD" id="cd03791">
    <property type="entry name" value="GT5_Glycogen_synthase_DULL1-like"/>
    <property type="match status" value="1"/>
</dbReference>
<dbReference type="GO" id="GO:0009507">
    <property type="term" value="C:chloroplast"/>
    <property type="evidence" value="ECO:0007669"/>
    <property type="project" value="UniProtKB-SubCell"/>
</dbReference>
<keyword evidence="6 11" id="KW-0328">Glycosyltransferase</keyword>
<dbReference type="Pfam" id="PF00534">
    <property type="entry name" value="Glycos_transf_1"/>
    <property type="match status" value="1"/>
</dbReference>
<dbReference type="NCBIfam" id="TIGR02095">
    <property type="entry name" value="glgA"/>
    <property type="match status" value="1"/>
</dbReference>
<organism evidence="14 15">
    <name type="scientific">Tagetes erecta</name>
    <name type="common">African marigold</name>
    <dbReference type="NCBI Taxonomy" id="13708"/>
    <lineage>
        <taxon>Eukaryota</taxon>
        <taxon>Viridiplantae</taxon>
        <taxon>Streptophyta</taxon>
        <taxon>Embryophyta</taxon>
        <taxon>Tracheophyta</taxon>
        <taxon>Spermatophyta</taxon>
        <taxon>Magnoliopsida</taxon>
        <taxon>eudicotyledons</taxon>
        <taxon>Gunneridae</taxon>
        <taxon>Pentapetalae</taxon>
        <taxon>asterids</taxon>
        <taxon>campanulids</taxon>
        <taxon>Asterales</taxon>
        <taxon>Asteraceae</taxon>
        <taxon>Asteroideae</taxon>
        <taxon>Heliantheae alliance</taxon>
        <taxon>Tageteae</taxon>
        <taxon>Tagetes</taxon>
    </lineage>
</organism>
<evidence type="ECO:0000256" key="1">
    <source>
        <dbReference type="ARBA" id="ARBA00001478"/>
    </source>
</evidence>
<keyword evidence="10 11" id="KW-0035">Amyloplast</keyword>
<evidence type="ECO:0000259" key="13">
    <source>
        <dbReference type="Pfam" id="PF08323"/>
    </source>
</evidence>
<dbReference type="AlphaFoldDB" id="A0AAD8KEY8"/>
<feature type="domain" description="Glycosyl transferase family 1" evidence="12">
    <location>
        <begin position="414"/>
        <end position="562"/>
    </location>
</feature>